<organism evidence="1 2">
    <name type="scientific">Modicella reniformis</name>
    <dbReference type="NCBI Taxonomy" id="1440133"/>
    <lineage>
        <taxon>Eukaryota</taxon>
        <taxon>Fungi</taxon>
        <taxon>Fungi incertae sedis</taxon>
        <taxon>Mucoromycota</taxon>
        <taxon>Mortierellomycotina</taxon>
        <taxon>Mortierellomycetes</taxon>
        <taxon>Mortierellales</taxon>
        <taxon>Mortierellaceae</taxon>
        <taxon>Modicella</taxon>
    </lineage>
</organism>
<evidence type="ECO:0000313" key="2">
    <source>
        <dbReference type="Proteomes" id="UP000749646"/>
    </source>
</evidence>
<accession>A0A9P6MI33</accession>
<sequence length="125" mass="12690">MAVSSIARYLGWIIGSSGIIDLMCWLPLAVEIAGLSEAVEMVVEAASAFDATAPELAAAFEVDSSFEVAAALDVAAAFGEIAEIALVEASVAVVAVVEADAVEIAAEMAVHCLHPLANLAAEVGF</sequence>
<name>A0A9P6MI33_9FUNG</name>
<proteinExistence type="predicted"/>
<dbReference type="Proteomes" id="UP000749646">
    <property type="component" value="Unassembled WGS sequence"/>
</dbReference>
<dbReference type="AlphaFoldDB" id="A0A9P6MI33"/>
<comment type="caution">
    <text evidence="1">The sequence shown here is derived from an EMBL/GenBank/DDBJ whole genome shotgun (WGS) entry which is preliminary data.</text>
</comment>
<dbReference type="EMBL" id="JAAAHW010000471">
    <property type="protein sequence ID" value="KAG0002078.1"/>
    <property type="molecule type" value="Genomic_DNA"/>
</dbReference>
<protein>
    <submittedName>
        <fullName evidence="1">Uncharacterized protein</fullName>
    </submittedName>
</protein>
<evidence type="ECO:0000313" key="1">
    <source>
        <dbReference type="EMBL" id="KAG0002078.1"/>
    </source>
</evidence>
<keyword evidence="2" id="KW-1185">Reference proteome</keyword>
<gene>
    <name evidence="1" type="ORF">BGZ65_002940</name>
</gene>
<reference evidence="1" key="1">
    <citation type="journal article" date="2020" name="Fungal Divers.">
        <title>Resolving the Mortierellaceae phylogeny through synthesis of multi-gene phylogenetics and phylogenomics.</title>
        <authorList>
            <person name="Vandepol N."/>
            <person name="Liber J."/>
            <person name="Desiro A."/>
            <person name="Na H."/>
            <person name="Kennedy M."/>
            <person name="Barry K."/>
            <person name="Grigoriev I.V."/>
            <person name="Miller A.N."/>
            <person name="O'Donnell K."/>
            <person name="Stajich J.E."/>
            <person name="Bonito G."/>
        </authorList>
    </citation>
    <scope>NUCLEOTIDE SEQUENCE</scope>
    <source>
        <strain evidence="1">MES-2147</strain>
    </source>
</reference>